<feature type="compositionally biased region" description="Polar residues" evidence="1">
    <location>
        <begin position="303"/>
        <end position="316"/>
    </location>
</feature>
<dbReference type="HOGENOM" id="CLU_043294_0_0_1"/>
<feature type="compositionally biased region" description="Pro residues" evidence="1">
    <location>
        <begin position="1"/>
        <end position="10"/>
    </location>
</feature>
<reference evidence="2 3" key="1">
    <citation type="journal article" date="2014" name="BMC Genomics">
        <title>Genome sequencing of four Aureobasidium pullulans varieties: biotechnological potential, stress tolerance, and description of new species.</title>
        <authorList>
            <person name="Gostin Ar C."/>
            <person name="Ohm R.A."/>
            <person name="Kogej T."/>
            <person name="Sonjak S."/>
            <person name="Turk M."/>
            <person name="Zajc J."/>
            <person name="Zalar P."/>
            <person name="Grube M."/>
            <person name="Sun H."/>
            <person name="Han J."/>
            <person name="Sharma A."/>
            <person name="Chiniquy J."/>
            <person name="Ngan C.Y."/>
            <person name="Lipzen A."/>
            <person name="Barry K."/>
            <person name="Grigoriev I.V."/>
            <person name="Gunde-Cimerman N."/>
        </authorList>
    </citation>
    <scope>NUCLEOTIDE SEQUENCE [LARGE SCALE GENOMIC DNA]</scope>
    <source>
        <strain evidence="2 3">EXF-2481</strain>
    </source>
</reference>
<dbReference type="GeneID" id="25363477"/>
<sequence length="410" mass="44585">MSAPRQPPPLETSSQRTFFANNSNSMHTPLTPDFDDVESPSLTSGNALARFEFEKPAGDNRQGTKILMVEWEDDDHTKHIPGQWIISWEGKKAAVLASNAADGSREGLRRLYFLLSVAERVPGTITLTLHPEDQESEKTIWRTHPLPAIFPPELGASARQAGKKGVLHTVWAKKRLHVLKQEIQHEEQYSPEGVALSMAMQERDWIESNFGVRTKPAGLKIATTHSSDPLNLGMPSPASPRSPGRGPLLEKIKGLKLDTDAARHDSNPLSPEGSDVAVNFNTFAALHGLPDPTTLAAKPAQRVSESGTATPQQQPQRRIATQLPPESILAQQRQQGGNSMASLDAFAASEAPVDFKTTAQAAPPPIIRNESTGDEDDLFALPLSPRSPSDQQPGTSAFSFAIDDVAKYKQ</sequence>
<dbReference type="AlphaFoldDB" id="A0A074YK47"/>
<dbReference type="InParanoid" id="A0A074YK47"/>
<feature type="region of interest" description="Disordered" evidence="1">
    <location>
        <begin position="357"/>
        <end position="398"/>
    </location>
</feature>
<feature type="region of interest" description="Disordered" evidence="1">
    <location>
        <begin position="291"/>
        <end position="324"/>
    </location>
</feature>
<dbReference type="Proteomes" id="UP000030641">
    <property type="component" value="Unassembled WGS sequence"/>
</dbReference>
<evidence type="ECO:0000313" key="3">
    <source>
        <dbReference type="Proteomes" id="UP000030641"/>
    </source>
</evidence>
<dbReference type="EMBL" id="KL584753">
    <property type="protein sequence ID" value="KEQ98065.1"/>
    <property type="molecule type" value="Genomic_DNA"/>
</dbReference>
<name>A0A074YK47_AURSE</name>
<accession>A0A074YK47</accession>
<dbReference type="OMA" id="GSWHVSW"/>
<gene>
    <name evidence="2" type="ORF">AUEXF2481DRAFT_27397</name>
</gene>
<organism evidence="2 3">
    <name type="scientific">Aureobasidium subglaciale (strain EXF-2481)</name>
    <name type="common">Aureobasidium pullulans var. subglaciale</name>
    <dbReference type="NCBI Taxonomy" id="1043005"/>
    <lineage>
        <taxon>Eukaryota</taxon>
        <taxon>Fungi</taxon>
        <taxon>Dikarya</taxon>
        <taxon>Ascomycota</taxon>
        <taxon>Pezizomycotina</taxon>
        <taxon>Dothideomycetes</taxon>
        <taxon>Dothideomycetidae</taxon>
        <taxon>Dothideales</taxon>
        <taxon>Saccotheciaceae</taxon>
        <taxon>Aureobasidium</taxon>
    </lineage>
</organism>
<feature type="compositionally biased region" description="Polar residues" evidence="1">
    <location>
        <begin position="11"/>
        <end position="28"/>
    </location>
</feature>
<keyword evidence="3" id="KW-1185">Reference proteome</keyword>
<feature type="compositionally biased region" description="Low complexity" evidence="1">
    <location>
        <begin position="235"/>
        <end position="247"/>
    </location>
</feature>
<feature type="region of interest" description="Disordered" evidence="1">
    <location>
        <begin position="1"/>
        <end position="41"/>
    </location>
</feature>
<proteinExistence type="predicted"/>
<evidence type="ECO:0000256" key="1">
    <source>
        <dbReference type="SAM" id="MobiDB-lite"/>
    </source>
</evidence>
<dbReference type="OrthoDB" id="5344482at2759"/>
<feature type="region of interest" description="Disordered" evidence="1">
    <location>
        <begin position="224"/>
        <end position="248"/>
    </location>
</feature>
<dbReference type="STRING" id="1043005.A0A074YK47"/>
<protein>
    <submittedName>
        <fullName evidence="2">Uncharacterized protein</fullName>
    </submittedName>
</protein>
<dbReference type="RefSeq" id="XP_013346286.1">
    <property type="nucleotide sequence ID" value="XM_013490832.1"/>
</dbReference>
<evidence type="ECO:0000313" key="2">
    <source>
        <dbReference type="EMBL" id="KEQ98065.1"/>
    </source>
</evidence>
<feature type="compositionally biased region" description="Polar residues" evidence="1">
    <location>
        <begin position="386"/>
        <end position="398"/>
    </location>
</feature>